<protein>
    <submittedName>
        <fullName evidence="1">Uncharacterized protein</fullName>
    </submittedName>
</protein>
<reference evidence="1" key="1">
    <citation type="submission" date="2018-05" db="EMBL/GenBank/DDBJ databases">
        <authorList>
            <person name="Lanie J.A."/>
            <person name="Ng W.-L."/>
            <person name="Kazmierczak K.M."/>
            <person name="Andrzejewski T.M."/>
            <person name="Davidsen T.M."/>
            <person name="Wayne K.J."/>
            <person name="Tettelin H."/>
            <person name="Glass J.I."/>
            <person name="Rusch D."/>
            <person name="Podicherti R."/>
            <person name="Tsui H.-C.T."/>
            <person name="Winkler M.E."/>
        </authorList>
    </citation>
    <scope>NUCLEOTIDE SEQUENCE</scope>
</reference>
<dbReference type="EMBL" id="UINC01166647">
    <property type="protein sequence ID" value="SVD68714.1"/>
    <property type="molecule type" value="Genomic_DNA"/>
</dbReference>
<name>A0A382XCX0_9ZZZZ</name>
<evidence type="ECO:0000313" key="1">
    <source>
        <dbReference type="EMBL" id="SVD68714.1"/>
    </source>
</evidence>
<feature type="non-terminal residue" evidence="1">
    <location>
        <position position="132"/>
    </location>
</feature>
<proteinExistence type="predicted"/>
<sequence>MAEEKRQFPTEVIDLPSKGHFYPEDNPLSSGQVEIKYMTAREEDILTSVNLIQKGLAIDRLLEALIVNPDINKKDILIGDKNAIMVAARVLGYGKEYVVDVEGEEVTIDLTTLKDKETDLSKSEKGGNEFPF</sequence>
<dbReference type="AlphaFoldDB" id="A0A382XCX0"/>
<gene>
    <name evidence="1" type="ORF">METZ01_LOCUS421568</name>
</gene>
<organism evidence="1">
    <name type="scientific">marine metagenome</name>
    <dbReference type="NCBI Taxonomy" id="408172"/>
    <lineage>
        <taxon>unclassified sequences</taxon>
        <taxon>metagenomes</taxon>
        <taxon>ecological metagenomes</taxon>
    </lineage>
</organism>
<accession>A0A382XCX0</accession>